<sequence length="298" mass="33629">MIKQTLRNPALRKRATQFGRLVRHSVVTPRCGETHTPRLVTNGELGVTFIGHASFFVQIGGQSVVIDPNFARWLFVLKRLRRPGLRIADLPAIDLVLVSHAHFDHLHRPSLRAIVQNNLRTRGVAPAIIIPTHVSDLISDLGFSDIIELDWWKSARHQNLQVTHVPSRHWGARILKDSHRGYGGFVLRAGKHSVYHAGDTAYFAGFREIGRRLAPELALLPIGAYNPPQFRNVHTSPADATRAFLDLKSRWMVPMHYGSFRLSHEPVEEPLQLLGEEARAAGIEDRIVVMEEGVTRFF</sequence>
<dbReference type="PIRSF" id="PIRSF038896">
    <property type="entry name" value="NAPE-PLD"/>
    <property type="match status" value="1"/>
</dbReference>
<dbReference type="Gene3D" id="3.60.15.10">
    <property type="entry name" value="Ribonuclease Z/Hydroxyacylglutathione hydrolase-like"/>
    <property type="match status" value="1"/>
</dbReference>
<dbReference type="EMBL" id="OMOD01000137">
    <property type="protein sequence ID" value="SPF42244.1"/>
    <property type="molecule type" value="Genomic_DNA"/>
</dbReference>
<dbReference type="InterPro" id="IPR024884">
    <property type="entry name" value="NAPE-PLD"/>
</dbReference>
<organism evidence="2 3">
    <name type="scientific">Candidatus Sulfotelmatobacter kueseliae</name>
    <dbReference type="NCBI Taxonomy" id="2042962"/>
    <lineage>
        <taxon>Bacteria</taxon>
        <taxon>Pseudomonadati</taxon>
        <taxon>Acidobacteriota</taxon>
        <taxon>Terriglobia</taxon>
        <taxon>Terriglobales</taxon>
        <taxon>Candidatus Korobacteraceae</taxon>
        <taxon>Candidatus Sulfotelmatobacter</taxon>
    </lineage>
</organism>
<dbReference type="AlphaFoldDB" id="A0A2U3KRH1"/>
<protein>
    <recommendedName>
        <fullName evidence="1">Metallo-beta-lactamase domain-containing protein</fullName>
    </recommendedName>
</protein>
<dbReference type="Pfam" id="PF12706">
    <property type="entry name" value="Lactamase_B_2"/>
    <property type="match status" value="1"/>
</dbReference>
<dbReference type="InterPro" id="IPR001279">
    <property type="entry name" value="Metallo-B-lactamas"/>
</dbReference>
<proteinExistence type="predicted"/>
<dbReference type="PANTHER" id="PTHR15032">
    <property type="entry name" value="N-ACYL-PHOSPHATIDYLETHANOLAMINE-HYDROLYZING PHOSPHOLIPASE D"/>
    <property type="match status" value="1"/>
</dbReference>
<dbReference type="OrthoDB" id="9805728at2"/>
<evidence type="ECO:0000259" key="1">
    <source>
        <dbReference type="Pfam" id="PF12706"/>
    </source>
</evidence>
<dbReference type="InterPro" id="IPR036866">
    <property type="entry name" value="RibonucZ/Hydroxyglut_hydro"/>
</dbReference>
<dbReference type="GO" id="GO:0070290">
    <property type="term" value="F:N-acylphosphatidylethanolamine-specific phospholipase D activity"/>
    <property type="evidence" value="ECO:0007669"/>
    <property type="project" value="InterPro"/>
</dbReference>
<evidence type="ECO:0000313" key="3">
    <source>
        <dbReference type="Proteomes" id="UP000238701"/>
    </source>
</evidence>
<dbReference type="GO" id="GO:0008270">
    <property type="term" value="F:zinc ion binding"/>
    <property type="evidence" value="ECO:0007669"/>
    <property type="project" value="InterPro"/>
</dbReference>
<dbReference type="PANTHER" id="PTHR15032:SF36">
    <property type="entry name" value="METALLO-BETA-LACTAMASE DOMAIN-CONTAINING PROTEIN"/>
    <property type="match status" value="1"/>
</dbReference>
<feature type="domain" description="Metallo-beta-lactamase" evidence="1">
    <location>
        <begin position="64"/>
        <end position="257"/>
    </location>
</feature>
<dbReference type="SUPFAM" id="SSF56281">
    <property type="entry name" value="Metallo-hydrolase/oxidoreductase"/>
    <property type="match status" value="1"/>
</dbReference>
<reference evidence="3" key="1">
    <citation type="submission" date="2018-02" db="EMBL/GenBank/DDBJ databases">
        <authorList>
            <person name="Hausmann B."/>
        </authorList>
    </citation>
    <scope>NUCLEOTIDE SEQUENCE [LARGE SCALE GENOMIC DNA]</scope>
    <source>
        <strain evidence="3">Peat soil MAG SbA1</strain>
    </source>
</reference>
<accession>A0A2U3KRH1</accession>
<dbReference type="Proteomes" id="UP000238701">
    <property type="component" value="Unassembled WGS sequence"/>
</dbReference>
<dbReference type="GO" id="GO:0005737">
    <property type="term" value="C:cytoplasm"/>
    <property type="evidence" value="ECO:0007669"/>
    <property type="project" value="TreeGrafter"/>
</dbReference>
<evidence type="ECO:0000313" key="2">
    <source>
        <dbReference type="EMBL" id="SPF42244.1"/>
    </source>
</evidence>
<gene>
    <name evidence="2" type="ORF">SBA1_430045</name>
</gene>
<name>A0A2U3KRH1_9BACT</name>